<evidence type="ECO:0000313" key="1">
    <source>
        <dbReference type="EMBL" id="KAH7862830.1"/>
    </source>
</evidence>
<dbReference type="EMBL" id="CM037162">
    <property type="protein sequence ID" value="KAH7862830.1"/>
    <property type="molecule type" value="Genomic_DNA"/>
</dbReference>
<keyword evidence="2" id="KW-1185">Reference proteome</keyword>
<name>A0ACB7ZB64_9ERIC</name>
<reference evidence="1 2" key="1">
    <citation type="journal article" date="2021" name="Hortic Res">
        <title>High-quality reference genome and annotation aids understanding of berry development for evergreen blueberry (Vaccinium darrowii).</title>
        <authorList>
            <person name="Yu J."/>
            <person name="Hulse-Kemp A.M."/>
            <person name="Babiker E."/>
            <person name="Staton M."/>
        </authorList>
    </citation>
    <scope>NUCLEOTIDE SEQUENCE [LARGE SCALE GENOMIC DNA]</scope>
    <source>
        <strain evidence="2">cv. NJ 8807/NJ 8810</strain>
        <tissue evidence="1">Young leaf</tissue>
    </source>
</reference>
<proteinExistence type="predicted"/>
<protein>
    <submittedName>
        <fullName evidence="1">Uncharacterized protein</fullName>
    </submittedName>
</protein>
<evidence type="ECO:0000313" key="2">
    <source>
        <dbReference type="Proteomes" id="UP000828048"/>
    </source>
</evidence>
<dbReference type="Proteomes" id="UP000828048">
    <property type="component" value="Chromosome 12"/>
</dbReference>
<organism evidence="1 2">
    <name type="scientific">Vaccinium darrowii</name>
    <dbReference type="NCBI Taxonomy" id="229202"/>
    <lineage>
        <taxon>Eukaryota</taxon>
        <taxon>Viridiplantae</taxon>
        <taxon>Streptophyta</taxon>
        <taxon>Embryophyta</taxon>
        <taxon>Tracheophyta</taxon>
        <taxon>Spermatophyta</taxon>
        <taxon>Magnoliopsida</taxon>
        <taxon>eudicotyledons</taxon>
        <taxon>Gunneridae</taxon>
        <taxon>Pentapetalae</taxon>
        <taxon>asterids</taxon>
        <taxon>Ericales</taxon>
        <taxon>Ericaceae</taxon>
        <taxon>Vaccinioideae</taxon>
        <taxon>Vaccinieae</taxon>
        <taxon>Vaccinium</taxon>
    </lineage>
</organism>
<accession>A0ACB7ZB64</accession>
<gene>
    <name evidence="1" type="ORF">Vadar_010059</name>
</gene>
<sequence>MTDDEIIAKLEGTTKDAARHQLETLQAILERNGGVGYLRPYLRSYPAPFDAATFRRAVPLSCYDDYADPICRMADEGLDHDQRFLSVDPLVCFFYSSGTSSMKPKLIPYFDSVPSKTISSLAHQGSTAILRRFFPPRPLVDKYLWFMYAGNVTDTKGGFKAMAASGFPFHSSKSNPSHFLTMSVSPKEVILGSDVEQQIYCHLLCGLRHSNLVDGIRAPYAAGLVRAICLLESKWQQLCQDLEYGCPSLGISDESMRNSVSEVLCGPQPELAKRFRYICKAENWGGILSKLWPNARYIRCVTTGSMEQCYFQIKYYAGEIPVLGGDYFASECCVGINLDISQTPELTRYTILPTAAYFEFLPFNNDKMSVCGEETVDLSGVEVGKMYEVVVTTYRGLYRYRLGDIVKVVGFYNSSPQVVFVTRAPKSAGEILTEGNLISAMKSFKQPGSFDKVLQVAIENGAPASQYKPPKIIRSRNIVDLMEVSAVVTVCSGSLDG</sequence>
<comment type="caution">
    <text evidence="1">The sequence shown here is derived from an EMBL/GenBank/DDBJ whole genome shotgun (WGS) entry which is preliminary data.</text>
</comment>